<dbReference type="Proteomes" id="UP001207742">
    <property type="component" value="Unassembled WGS sequence"/>
</dbReference>
<sequence>MKRLVSIWLLCIVFIQSTSNCWIVASFYLSRQYIARTLCLDRFQLEPDCGGDCYLEIKITENQHKQESSTDLKIRESIPFFSPQLTVFAAGEPVAAPTVYAIYIPPYHPLRYSPGIFKPPAFTA</sequence>
<keyword evidence="2" id="KW-1185">Reference proteome</keyword>
<gene>
    <name evidence="1" type="ORF">OL497_08890</name>
</gene>
<reference evidence="1 2" key="1">
    <citation type="submission" date="2022-10" db="EMBL/GenBank/DDBJ databases">
        <title>Chitinophaga nivalis PC15 sp. nov., isolated from Pyeongchang county, South Korea.</title>
        <authorList>
            <person name="Trinh H.N."/>
        </authorList>
    </citation>
    <scope>NUCLEOTIDE SEQUENCE [LARGE SCALE GENOMIC DNA]</scope>
    <source>
        <strain evidence="1 2">PC14</strain>
    </source>
</reference>
<evidence type="ECO:0000313" key="1">
    <source>
        <dbReference type="EMBL" id="MCW3484007.1"/>
    </source>
</evidence>
<evidence type="ECO:0000313" key="2">
    <source>
        <dbReference type="Proteomes" id="UP001207742"/>
    </source>
</evidence>
<comment type="caution">
    <text evidence="1">The sequence shown here is derived from an EMBL/GenBank/DDBJ whole genome shotgun (WGS) entry which is preliminary data.</text>
</comment>
<dbReference type="RefSeq" id="WP_264729526.1">
    <property type="nucleotide sequence ID" value="NZ_JAPDNR010000001.1"/>
</dbReference>
<proteinExistence type="predicted"/>
<organism evidence="1 2">
    <name type="scientific">Chitinophaga nivalis</name>
    <dbReference type="NCBI Taxonomy" id="2991709"/>
    <lineage>
        <taxon>Bacteria</taxon>
        <taxon>Pseudomonadati</taxon>
        <taxon>Bacteroidota</taxon>
        <taxon>Chitinophagia</taxon>
        <taxon>Chitinophagales</taxon>
        <taxon>Chitinophagaceae</taxon>
        <taxon>Chitinophaga</taxon>
    </lineage>
</organism>
<protein>
    <submittedName>
        <fullName evidence="1">Uncharacterized protein</fullName>
    </submittedName>
</protein>
<dbReference type="EMBL" id="JAPDNS010000001">
    <property type="protein sequence ID" value="MCW3484007.1"/>
    <property type="molecule type" value="Genomic_DNA"/>
</dbReference>
<accession>A0ABT3IJ70</accession>
<name>A0ABT3IJ70_9BACT</name>